<accession>A0ABV7YTM0</accession>
<dbReference type="Gene3D" id="3.40.50.300">
    <property type="entry name" value="P-loop containing nucleotide triphosphate hydrolases"/>
    <property type="match status" value="1"/>
</dbReference>
<keyword evidence="4 5" id="KW-0173">Coenzyme A biosynthesis</keyword>
<evidence type="ECO:0000256" key="4">
    <source>
        <dbReference type="ARBA" id="ARBA00022993"/>
    </source>
</evidence>
<keyword evidence="8" id="KW-1185">Reference proteome</keyword>
<dbReference type="EC" id="2.7.1.24" evidence="5 6"/>
<evidence type="ECO:0000256" key="6">
    <source>
        <dbReference type="NCBIfam" id="TIGR00152"/>
    </source>
</evidence>
<dbReference type="PROSITE" id="PS51219">
    <property type="entry name" value="DPCK"/>
    <property type="match status" value="1"/>
</dbReference>
<evidence type="ECO:0000256" key="3">
    <source>
        <dbReference type="ARBA" id="ARBA00022840"/>
    </source>
</evidence>
<comment type="pathway">
    <text evidence="5">Cofactor biosynthesis; coenzyme A biosynthesis; CoA from (R)-pantothenate: step 5/5.</text>
</comment>
<comment type="subcellular location">
    <subcellularLocation>
        <location evidence="5">Cytoplasm</location>
    </subcellularLocation>
</comment>
<reference evidence="8" key="1">
    <citation type="journal article" date="2019" name="Int. J. Syst. Evol. Microbiol.">
        <title>The Global Catalogue of Microorganisms (GCM) 10K type strain sequencing project: providing services to taxonomists for standard genome sequencing and annotation.</title>
        <authorList>
            <consortium name="The Broad Institute Genomics Platform"/>
            <consortium name="The Broad Institute Genome Sequencing Center for Infectious Disease"/>
            <person name="Wu L."/>
            <person name="Ma J."/>
        </authorList>
    </citation>
    <scope>NUCLEOTIDE SEQUENCE [LARGE SCALE GENOMIC DNA]</scope>
    <source>
        <strain evidence="8">CECT 7956</strain>
    </source>
</reference>
<proteinExistence type="inferred from homology"/>
<evidence type="ECO:0000256" key="2">
    <source>
        <dbReference type="ARBA" id="ARBA00022741"/>
    </source>
</evidence>
<evidence type="ECO:0000256" key="5">
    <source>
        <dbReference type="HAMAP-Rule" id="MF_00376"/>
    </source>
</evidence>
<dbReference type="InterPro" id="IPR027417">
    <property type="entry name" value="P-loop_NTPase"/>
</dbReference>
<dbReference type="NCBIfam" id="TIGR00152">
    <property type="entry name" value="dephospho-CoA kinase"/>
    <property type="match status" value="1"/>
</dbReference>
<comment type="catalytic activity">
    <reaction evidence="5">
        <text>3'-dephospho-CoA + ATP = ADP + CoA + H(+)</text>
        <dbReference type="Rhea" id="RHEA:18245"/>
        <dbReference type="ChEBI" id="CHEBI:15378"/>
        <dbReference type="ChEBI" id="CHEBI:30616"/>
        <dbReference type="ChEBI" id="CHEBI:57287"/>
        <dbReference type="ChEBI" id="CHEBI:57328"/>
        <dbReference type="ChEBI" id="CHEBI:456216"/>
        <dbReference type="EC" id="2.7.1.24"/>
    </reaction>
</comment>
<dbReference type="RefSeq" id="WP_379836386.1">
    <property type="nucleotide sequence ID" value="NZ_JBHRYQ010000001.1"/>
</dbReference>
<dbReference type="EMBL" id="JBHRYQ010000001">
    <property type="protein sequence ID" value="MFC3810335.1"/>
    <property type="molecule type" value="Genomic_DNA"/>
</dbReference>
<keyword evidence="2 5" id="KW-0547">Nucleotide-binding</keyword>
<comment type="similarity">
    <text evidence="1 5">Belongs to the CoaE family.</text>
</comment>
<keyword evidence="5 7" id="KW-0808">Transferase</keyword>
<dbReference type="Proteomes" id="UP001595616">
    <property type="component" value="Unassembled WGS sequence"/>
</dbReference>
<keyword evidence="3 5" id="KW-0067">ATP-binding</keyword>
<evidence type="ECO:0000313" key="8">
    <source>
        <dbReference type="Proteomes" id="UP001595616"/>
    </source>
</evidence>
<comment type="caution">
    <text evidence="7">The sequence shown here is derived from an EMBL/GenBank/DDBJ whole genome shotgun (WGS) entry which is preliminary data.</text>
</comment>
<dbReference type="InterPro" id="IPR001977">
    <property type="entry name" value="Depp_CoAkinase"/>
</dbReference>
<evidence type="ECO:0000313" key="7">
    <source>
        <dbReference type="EMBL" id="MFC3810335.1"/>
    </source>
</evidence>
<sequence length="192" mass="21791">MIKIGITGGIGSGKSIVRRIFSHIGFPTYDADQRAKSLMNCNTEIVGEITSLFGYGAYQDGVYQREFVSKQVFSNPDLLLKLNQIVHPAVKLDFENWANNQKTEIVIKEAAIMSRQSGLDKIIWVSSPEELRIKRILKRDTHRGEEQIKKIIAQQKTENEFKEISDFEIINDEKILLIPQVLKTISTLGISI</sequence>
<gene>
    <name evidence="5 7" type="primary">coaE</name>
    <name evidence="7" type="ORF">ACFOOI_06720</name>
</gene>
<keyword evidence="5" id="KW-0963">Cytoplasm</keyword>
<keyword evidence="5 7" id="KW-0418">Kinase</keyword>
<feature type="binding site" evidence="5">
    <location>
        <begin position="11"/>
        <end position="16"/>
    </location>
    <ligand>
        <name>ATP</name>
        <dbReference type="ChEBI" id="CHEBI:30616"/>
    </ligand>
</feature>
<dbReference type="Pfam" id="PF01121">
    <property type="entry name" value="CoaE"/>
    <property type="match status" value="1"/>
</dbReference>
<dbReference type="HAMAP" id="MF_00376">
    <property type="entry name" value="Dephospho_CoA_kinase"/>
    <property type="match status" value="1"/>
</dbReference>
<dbReference type="CDD" id="cd02022">
    <property type="entry name" value="DPCK"/>
    <property type="match status" value="1"/>
</dbReference>
<comment type="function">
    <text evidence="5">Catalyzes the phosphorylation of the 3'-hydroxyl group of dephosphocoenzyme A to form coenzyme A.</text>
</comment>
<dbReference type="GO" id="GO:0004140">
    <property type="term" value="F:dephospho-CoA kinase activity"/>
    <property type="evidence" value="ECO:0007669"/>
    <property type="project" value="UniProtKB-EC"/>
</dbReference>
<evidence type="ECO:0000256" key="1">
    <source>
        <dbReference type="ARBA" id="ARBA00009018"/>
    </source>
</evidence>
<protein>
    <recommendedName>
        <fullName evidence="5 6">Dephospho-CoA kinase</fullName>
        <ecNumber evidence="5 6">2.7.1.24</ecNumber>
    </recommendedName>
    <alternativeName>
        <fullName evidence="5">Dephosphocoenzyme A kinase</fullName>
    </alternativeName>
</protein>
<organism evidence="7 8">
    <name type="scientific">Lacihabitans lacunae</name>
    <dbReference type="NCBI Taxonomy" id="1028214"/>
    <lineage>
        <taxon>Bacteria</taxon>
        <taxon>Pseudomonadati</taxon>
        <taxon>Bacteroidota</taxon>
        <taxon>Cytophagia</taxon>
        <taxon>Cytophagales</taxon>
        <taxon>Leadbetterellaceae</taxon>
        <taxon>Lacihabitans</taxon>
    </lineage>
</organism>
<name>A0ABV7YTM0_9BACT</name>
<dbReference type="SUPFAM" id="SSF52540">
    <property type="entry name" value="P-loop containing nucleoside triphosphate hydrolases"/>
    <property type="match status" value="1"/>
</dbReference>